<evidence type="ECO:0000256" key="2">
    <source>
        <dbReference type="ARBA" id="ARBA00007776"/>
    </source>
</evidence>
<gene>
    <name evidence="9" type="ORF">TJEJU_1027</name>
</gene>
<keyword evidence="4 8" id="KW-0812">Transmembrane</keyword>
<evidence type="ECO:0000256" key="6">
    <source>
        <dbReference type="ARBA" id="ARBA00022989"/>
    </source>
</evidence>
<dbReference type="InterPro" id="IPR007227">
    <property type="entry name" value="Cell_shape_determining_MreD"/>
</dbReference>
<dbReference type="OrthoDB" id="1132160at2"/>
<feature type="transmembrane region" description="Helical" evidence="8">
    <location>
        <begin position="28"/>
        <end position="44"/>
    </location>
</feature>
<dbReference type="NCBIfam" id="TIGR03426">
    <property type="entry name" value="shape_MreD"/>
    <property type="match status" value="1"/>
</dbReference>
<sequence>MSRKPFYLAIIFVSLILIQVLVLNNIRFLGYVNPYIYIAFIFVYPYKTNRFPIISLAFLLGLLVDMFTDSGGIHAMATTLIAYLRTGFFRTFFQKTEVDYEFFEMNQESFGKIFNFVASLTLIHHFVVFLLVNFSFNNLLSVLINTILSAVFSLILYFLGSFILTRKQQ</sequence>
<dbReference type="Proteomes" id="UP000215214">
    <property type="component" value="Chromosome TJEJU"/>
</dbReference>
<feature type="transmembrane region" description="Helical" evidence="8">
    <location>
        <begin position="5"/>
        <end position="22"/>
    </location>
</feature>
<organism evidence="9 10">
    <name type="scientific">Tenacibaculum jejuense</name>
    <dbReference type="NCBI Taxonomy" id="584609"/>
    <lineage>
        <taxon>Bacteria</taxon>
        <taxon>Pseudomonadati</taxon>
        <taxon>Bacteroidota</taxon>
        <taxon>Flavobacteriia</taxon>
        <taxon>Flavobacteriales</taxon>
        <taxon>Flavobacteriaceae</taxon>
        <taxon>Tenacibaculum</taxon>
    </lineage>
</organism>
<dbReference type="EMBL" id="LT899436">
    <property type="protein sequence ID" value="SNR14786.1"/>
    <property type="molecule type" value="Genomic_DNA"/>
</dbReference>
<evidence type="ECO:0000256" key="1">
    <source>
        <dbReference type="ARBA" id="ARBA00004651"/>
    </source>
</evidence>
<evidence type="ECO:0000256" key="3">
    <source>
        <dbReference type="ARBA" id="ARBA00022475"/>
    </source>
</evidence>
<keyword evidence="5" id="KW-0133">Cell shape</keyword>
<evidence type="ECO:0000256" key="7">
    <source>
        <dbReference type="ARBA" id="ARBA00023136"/>
    </source>
</evidence>
<dbReference type="GO" id="GO:0005886">
    <property type="term" value="C:plasma membrane"/>
    <property type="evidence" value="ECO:0007669"/>
    <property type="project" value="UniProtKB-SubCell"/>
</dbReference>
<keyword evidence="7 8" id="KW-0472">Membrane</keyword>
<evidence type="ECO:0000256" key="4">
    <source>
        <dbReference type="ARBA" id="ARBA00022692"/>
    </source>
</evidence>
<proteinExistence type="inferred from homology"/>
<feature type="transmembrane region" description="Helical" evidence="8">
    <location>
        <begin position="73"/>
        <end position="93"/>
    </location>
</feature>
<feature type="transmembrane region" description="Helical" evidence="8">
    <location>
        <begin position="51"/>
        <end position="67"/>
    </location>
</feature>
<feature type="transmembrane region" description="Helical" evidence="8">
    <location>
        <begin position="113"/>
        <end position="136"/>
    </location>
</feature>
<dbReference type="AlphaFoldDB" id="A0A238U6Z8"/>
<evidence type="ECO:0000256" key="5">
    <source>
        <dbReference type="ARBA" id="ARBA00022960"/>
    </source>
</evidence>
<dbReference type="RefSeq" id="WP_095070018.1">
    <property type="nucleotide sequence ID" value="NZ_LT899436.1"/>
</dbReference>
<keyword evidence="6 8" id="KW-1133">Transmembrane helix</keyword>
<reference evidence="9 10" key="1">
    <citation type="submission" date="2017-07" db="EMBL/GenBank/DDBJ databases">
        <authorList>
            <person name="Sun Z.S."/>
            <person name="Albrecht U."/>
            <person name="Echele G."/>
            <person name="Lee C.C."/>
        </authorList>
    </citation>
    <scope>NUCLEOTIDE SEQUENCE [LARGE SCALE GENOMIC DNA]</scope>
    <source>
        <strain evidence="10">type strain: KCTC 22618</strain>
    </source>
</reference>
<accession>A0A238U6Z8</accession>
<keyword evidence="10" id="KW-1185">Reference proteome</keyword>
<dbReference type="KEGG" id="tje:TJEJU_1027"/>
<feature type="transmembrane region" description="Helical" evidence="8">
    <location>
        <begin position="142"/>
        <end position="164"/>
    </location>
</feature>
<evidence type="ECO:0000313" key="9">
    <source>
        <dbReference type="EMBL" id="SNR14786.1"/>
    </source>
</evidence>
<comment type="subcellular location">
    <subcellularLocation>
        <location evidence="1">Cell membrane</location>
        <topology evidence="1">Multi-pass membrane protein</topology>
    </subcellularLocation>
</comment>
<evidence type="ECO:0000313" key="10">
    <source>
        <dbReference type="Proteomes" id="UP000215214"/>
    </source>
</evidence>
<protein>
    <submittedName>
        <fullName evidence="9">Uncharacterized protein</fullName>
    </submittedName>
</protein>
<evidence type="ECO:0000256" key="8">
    <source>
        <dbReference type="SAM" id="Phobius"/>
    </source>
</evidence>
<comment type="similarity">
    <text evidence="2">Belongs to the MreD family.</text>
</comment>
<dbReference type="GO" id="GO:0008360">
    <property type="term" value="P:regulation of cell shape"/>
    <property type="evidence" value="ECO:0007669"/>
    <property type="project" value="UniProtKB-KW"/>
</dbReference>
<keyword evidence="3" id="KW-1003">Cell membrane</keyword>
<name>A0A238U6Z8_9FLAO</name>